<proteinExistence type="predicted"/>
<dbReference type="AlphaFoldDB" id="A0A1B0Z2W3"/>
<dbReference type="InterPro" id="IPR032526">
    <property type="entry name" value="DUF4960"/>
</dbReference>
<protein>
    <recommendedName>
        <fullName evidence="1">DUF4960 domain-containing protein</fullName>
    </recommendedName>
</protein>
<evidence type="ECO:0000313" key="2">
    <source>
        <dbReference type="EMBL" id="ANO58155.1"/>
    </source>
</evidence>
<dbReference type="PROSITE" id="PS51257">
    <property type="entry name" value="PROKAR_LIPOPROTEIN"/>
    <property type="match status" value="1"/>
</dbReference>
<feature type="domain" description="DUF4960" evidence="1">
    <location>
        <begin position="122"/>
        <end position="382"/>
    </location>
</feature>
<dbReference type="EMBL" id="KT997799">
    <property type="protein sequence ID" value="ANO58155.1"/>
    <property type="molecule type" value="Genomic_DNA"/>
</dbReference>
<name>A0A1B0Z2W3_9BACT</name>
<organism evidence="2">
    <name type="scientific">uncultured Bacteroidota bacterium</name>
    <dbReference type="NCBI Taxonomy" id="152509"/>
    <lineage>
        <taxon>Bacteria</taxon>
        <taxon>Pseudomonadati</taxon>
        <taxon>Bacteroidota</taxon>
        <taxon>environmental samples</taxon>
    </lineage>
</organism>
<dbReference type="Pfam" id="PF16324">
    <property type="entry name" value="DUF4960"/>
    <property type="match status" value="1"/>
</dbReference>
<accession>A0A1B0Z2W3</accession>
<evidence type="ECO:0000259" key="1">
    <source>
        <dbReference type="Pfam" id="PF16324"/>
    </source>
</evidence>
<sequence>MIKKFEYYILCFLSITMFVSCDERENFDEDLDPVLNIVTELSGNGTKATVNNLQSTINLVLPPRTDVTNVELEIEAPDGVQIDPPSGTVLDLSQRQEISAIYGNSTRNYQLITRVLPSKIGFLGAAESYDELIANADDDIVAAAQWVNETYPEDFEYINASEVTYDELEEFNVVVFYYDQVGSSELPAVFTEGNSKSAFIQYVVEGGKMLLGGMATSFAETIGRDKSGMQTIQGNGEGFDSPDTWTIDGGVNFANSKLNHPIYSFNPGLIEFDENGFIPVIDAGYREDHNNLWDASPLLAAGHQLGQFGEFERLYNGVVLAVWGGVADECCPGIIEFQPKSPYSGTIIAIGIGGIEWNMNDGRTNEYRDNIEGMYKNSIDYLSTL</sequence>
<reference evidence="2" key="1">
    <citation type="submission" date="2015-11" db="EMBL/GenBank/DDBJ databases">
        <title>Genomes of Abundant and Widespread Viruses from the Deep Ocean.</title>
        <authorList>
            <person name="Mizuno C.M."/>
            <person name="Ghai R."/>
            <person name="Saghai A."/>
            <person name="Lopez-Garcia P."/>
            <person name="Rodriguez-Valera F."/>
        </authorList>
    </citation>
    <scope>NUCLEOTIDE SEQUENCE</scope>
</reference>